<dbReference type="SMART" id="SM00382">
    <property type="entry name" value="AAA"/>
    <property type="match status" value="1"/>
</dbReference>
<dbReference type="NCBIfam" id="TIGR01727">
    <property type="entry name" value="oligo_HPY"/>
    <property type="match status" value="1"/>
</dbReference>
<keyword evidence="3" id="KW-0813">Transport</keyword>
<evidence type="ECO:0000256" key="1">
    <source>
        <dbReference type="ARBA" id="ARBA00004202"/>
    </source>
</evidence>
<evidence type="ECO:0000256" key="7">
    <source>
        <dbReference type="ARBA" id="ARBA00023136"/>
    </source>
</evidence>
<dbReference type="RefSeq" id="WP_104849150.1">
    <property type="nucleotide sequence ID" value="NZ_PKOZ01000004.1"/>
</dbReference>
<dbReference type="AlphaFoldDB" id="A0A2S7N084"/>
<keyword evidence="6 9" id="KW-0067">ATP-binding</keyword>
<keyword evidence="7" id="KW-0472">Membrane</keyword>
<dbReference type="InterPro" id="IPR003593">
    <property type="entry name" value="AAA+_ATPase"/>
</dbReference>
<dbReference type="Pfam" id="PF08352">
    <property type="entry name" value="oligo_HPY"/>
    <property type="match status" value="1"/>
</dbReference>
<dbReference type="CDD" id="cd03257">
    <property type="entry name" value="ABC_NikE_OppD_transporters"/>
    <property type="match status" value="1"/>
</dbReference>
<organism evidence="9 10">
    <name type="scientific">Pradoshia eiseniae</name>
    <dbReference type="NCBI Taxonomy" id="2064768"/>
    <lineage>
        <taxon>Bacteria</taxon>
        <taxon>Bacillati</taxon>
        <taxon>Bacillota</taxon>
        <taxon>Bacilli</taxon>
        <taxon>Bacillales</taxon>
        <taxon>Bacillaceae</taxon>
        <taxon>Pradoshia</taxon>
    </lineage>
</organism>
<dbReference type="InterPro" id="IPR050388">
    <property type="entry name" value="ABC_Ni/Peptide_Import"/>
</dbReference>
<comment type="caution">
    <text evidence="9">The sequence shown here is derived from an EMBL/GenBank/DDBJ whole genome shotgun (WGS) entry which is preliminary data.</text>
</comment>
<dbReference type="GO" id="GO:0015833">
    <property type="term" value="P:peptide transport"/>
    <property type="evidence" value="ECO:0007669"/>
    <property type="project" value="InterPro"/>
</dbReference>
<evidence type="ECO:0000256" key="5">
    <source>
        <dbReference type="ARBA" id="ARBA00022741"/>
    </source>
</evidence>
<keyword evidence="5" id="KW-0547">Nucleotide-binding</keyword>
<dbReference type="SUPFAM" id="SSF52540">
    <property type="entry name" value="P-loop containing nucleoside triphosphate hydrolases"/>
    <property type="match status" value="1"/>
</dbReference>
<protein>
    <submittedName>
        <fullName evidence="9">Peptide ABC transporter ATP-binding protein</fullName>
    </submittedName>
</protein>
<dbReference type="InterPro" id="IPR017871">
    <property type="entry name" value="ABC_transporter-like_CS"/>
</dbReference>
<evidence type="ECO:0000256" key="6">
    <source>
        <dbReference type="ARBA" id="ARBA00022840"/>
    </source>
</evidence>
<dbReference type="Pfam" id="PF00005">
    <property type="entry name" value="ABC_tran"/>
    <property type="match status" value="1"/>
</dbReference>
<comment type="subcellular location">
    <subcellularLocation>
        <location evidence="1">Cell membrane</location>
        <topology evidence="1">Peripheral membrane protein</topology>
    </subcellularLocation>
</comment>
<dbReference type="Proteomes" id="UP000239663">
    <property type="component" value="Unassembled WGS sequence"/>
</dbReference>
<evidence type="ECO:0000259" key="8">
    <source>
        <dbReference type="PROSITE" id="PS50893"/>
    </source>
</evidence>
<proteinExistence type="inferred from homology"/>
<evidence type="ECO:0000313" key="9">
    <source>
        <dbReference type="EMBL" id="PQD95395.1"/>
    </source>
</evidence>
<reference evidence="9 10" key="1">
    <citation type="submission" date="2017-12" db="EMBL/GenBank/DDBJ databases">
        <title>Taxonomic description and draft genome of Pradoshia cofamensis Gen. nov., sp. nov., a thermotolerant bacillale isolated from anterior gut of earthworm Eisenia fetida.</title>
        <authorList>
            <person name="Saha T."/>
            <person name="Chakraborty R."/>
        </authorList>
    </citation>
    <scope>NUCLEOTIDE SEQUENCE [LARGE SCALE GENOMIC DNA]</scope>
    <source>
        <strain evidence="9 10">EAG3</strain>
    </source>
</reference>
<dbReference type="PROSITE" id="PS00211">
    <property type="entry name" value="ABC_TRANSPORTER_1"/>
    <property type="match status" value="1"/>
</dbReference>
<dbReference type="FunFam" id="3.40.50.300:FF:000016">
    <property type="entry name" value="Oligopeptide ABC transporter ATP-binding component"/>
    <property type="match status" value="1"/>
</dbReference>
<dbReference type="InterPro" id="IPR003439">
    <property type="entry name" value="ABC_transporter-like_ATP-bd"/>
</dbReference>
<comment type="similarity">
    <text evidence="2">Belongs to the ABC transporter superfamily.</text>
</comment>
<dbReference type="PROSITE" id="PS50893">
    <property type="entry name" value="ABC_TRANSPORTER_2"/>
    <property type="match status" value="1"/>
</dbReference>
<accession>A0A2S7N084</accession>
<dbReference type="PANTHER" id="PTHR43297:SF2">
    <property type="entry name" value="DIPEPTIDE TRANSPORT ATP-BINDING PROTEIN DPPD"/>
    <property type="match status" value="1"/>
</dbReference>
<dbReference type="EMBL" id="PKOZ01000004">
    <property type="protein sequence ID" value="PQD95395.1"/>
    <property type="molecule type" value="Genomic_DNA"/>
</dbReference>
<name>A0A2S7N084_9BACI</name>
<dbReference type="PANTHER" id="PTHR43297">
    <property type="entry name" value="OLIGOPEPTIDE TRANSPORT ATP-BINDING PROTEIN APPD"/>
    <property type="match status" value="1"/>
</dbReference>
<keyword evidence="10" id="KW-1185">Reference proteome</keyword>
<dbReference type="InterPro" id="IPR027417">
    <property type="entry name" value="P-loop_NTPase"/>
</dbReference>
<keyword evidence="4" id="KW-1003">Cell membrane</keyword>
<feature type="domain" description="ABC transporter" evidence="8">
    <location>
        <begin position="7"/>
        <end position="259"/>
    </location>
</feature>
<evidence type="ECO:0000256" key="3">
    <source>
        <dbReference type="ARBA" id="ARBA00022448"/>
    </source>
</evidence>
<dbReference type="InterPro" id="IPR013563">
    <property type="entry name" value="Oligopep_ABC_C"/>
</dbReference>
<evidence type="ECO:0000313" key="10">
    <source>
        <dbReference type="Proteomes" id="UP000239663"/>
    </source>
</evidence>
<dbReference type="GO" id="GO:0005524">
    <property type="term" value="F:ATP binding"/>
    <property type="evidence" value="ECO:0007669"/>
    <property type="project" value="UniProtKB-KW"/>
</dbReference>
<dbReference type="GO" id="GO:0016887">
    <property type="term" value="F:ATP hydrolysis activity"/>
    <property type="evidence" value="ECO:0007669"/>
    <property type="project" value="InterPro"/>
</dbReference>
<evidence type="ECO:0000256" key="2">
    <source>
        <dbReference type="ARBA" id="ARBA00005417"/>
    </source>
</evidence>
<dbReference type="GO" id="GO:0005886">
    <property type="term" value="C:plasma membrane"/>
    <property type="evidence" value="ECO:0007669"/>
    <property type="project" value="UniProtKB-SubCell"/>
</dbReference>
<evidence type="ECO:0000256" key="4">
    <source>
        <dbReference type="ARBA" id="ARBA00022475"/>
    </source>
</evidence>
<dbReference type="OrthoDB" id="9802264at2"/>
<gene>
    <name evidence="9" type="ORF">CYL18_08905</name>
</gene>
<dbReference type="Gene3D" id="3.40.50.300">
    <property type="entry name" value="P-loop containing nucleotide triphosphate hydrolases"/>
    <property type="match status" value="1"/>
</dbReference>
<sequence length="340" mass="36853">MGNSVVLDVQDLTISFRADGKEVPAVENVNFQLNKGEILGIVGESGSGKSLTSLSIMGLLPKPPAIVDPASSVIFNGENLLELSDTKMRKIRGNQISMIFQEPMTSLNPLFTVGQQMTEAYRLHHETNKKKAFAECVAMLKLVGLPRAESMMKNYPHELSGGMRQRVMIAMSMVCQPNILIADEPTTALDVTIQAQILKLMKDLNEKTDTSIILITHDLGVVAEVCDRVLVMYAGKIVEKGSVRDIFKNPKHPYTKGLLKSVPDIRQKDSKLYSIPGNVPKPGTIDNGCVFAPRCEYAIPACGTVSPALQKVSSEGQMVRCLLYQGEGGEAAHGGAVVKG</sequence>